<comment type="cofactor">
    <cofactor evidence="1">
        <name>FAD</name>
        <dbReference type="ChEBI" id="CHEBI:57692"/>
    </cofactor>
</comment>
<accession>A0ABD6FCU5</accession>
<dbReference type="Pfam" id="PF01565">
    <property type="entry name" value="FAD_binding_4"/>
    <property type="match status" value="1"/>
</dbReference>
<dbReference type="GO" id="GO:0016491">
    <property type="term" value="F:oxidoreductase activity"/>
    <property type="evidence" value="ECO:0007669"/>
    <property type="project" value="UniProtKB-KW"/>
</dbReference>
<dbReference type="Gene3D" id="3.30.465.10">
    <property type="match status" value="1"/>
</dbReference>
<dbReference type="Gene3D" id="3.30.70.2740">
    <property type="match status" value="1"/>
</dbReference>
<dbReference type="InterPro" id="IPR036318">
    <property type="entry name" value="FAD-bd_PCMH-like_sf"/>
</dbReference>
<dbReference type="Proteomes" id="UP000249324">
    <property type="component" value="Unassembled WGS sequence"/>
</dbReference>
<dbReference type="Pfam" id="PF13183">
    <property type="entry name" value="Fer4_8"/>
    <property type="match status" value="1"/>
</dbReference>
<dbReference type="SUPFAM" id="SSF46548">
    <property type="entry name" value="alpha-helical ferredoxin"/>
    <property type="match status" value="1"/>
</dbReference>
<keyword evidence="2" id="KW-0285">Flavoprotein</keyword>
<dbReference type="SUPFAM" id="SSF56176">
    <property type="entry name" value="FAD-binding/transporter-associated domain-like"/>
    <property type="match status" value="1"/>
</dbReference>
<dbReference type="InterPro" id="IPR006094">
    <property type="entry name" value="Oxid_FAD_bind_N"/>
</dbReference>
<dbReference type="InterPro" id="IPR004113">
    <property type="entry name" value="FAD-bd_oxidored_4_C"/>
</dbReference>
<comment type="caution">
    <text evidence="6">The sequence shown here is derived from an EMBL/GenBank/DDBJ whole genome shotgun (WGS) entry which is preliminary data.</text>
</comment>
<proteinExistence type="predicted"/>
<dbReference type="InterPro" id="IPR016164">
    <property type="entry name" value="FAD-linked_Oxase-like_C"/>
</dbReference>
<evidence type="ECO:0000256" key="2">
    <source>
        <dbReference type="ARBA" id="ARBA00022630"/>
    </source>
</evidence>
<organism evidence="6 7">
    <name type="scientific">Thermocrispum agreste</name>
    <dbReference type="NCBI Taxonomy" id="37925"/>
    <lineage>
        <taxon>Bacteria</taxon>
        <taxon>Bacillati</taxon>
        <taxon>Actinomycetota</taxon>
        <taxon>Actinomycetes</taxon>
        <taxon>Pseudonocardiales</taxon>
        <taxon>Pseudonocardiaceae</taxon>
        <taxon>Thermocrispum</taxon>
    </lineage>
</organism>
<protein>
    <submittedName>
        <fullName evidence="6">FAD-linked oxidase C-terminal domain-containing protein</fullName>
    </submittedName>
</protein>
<evidence type="ECO:0000256" key="4">
    <source>
        <dbReference type="ARBA" id="ARBA00023002"/>
    </source>
</evidence>
<reference evidence="6 7" key="1">
    <citation type="journal article" date="2021" name="BMC Genomics">
        <title>Genome-resolved metagenome and metatranscriptome analyses of thermophilic composting reveal key bacterial players and their metabolic interactions.</title>
        <authorList>
            <person name="Braga L.P.P."/>
            <person name="Pereira R.V."/>
            <person name="Martins L.F."/>
            <person name="Moura L.M.S."/>
            <person name="Sanchez F.B."/>
            <person name="Patane J.S.L."/>
            <person name="da Silva A.M."/>
            <person name="Setubal J.C."/>
        </authorList>
    </citation>
    <scope>NUCLEOTIDE SEQUENCE [LARGE SCALE GENOMIC DNA]</scope>
    <source>
        <strain evidence="6">ZC4RG45</strain>
    </source>
</reference>
<name>A0ABD6FCU5_9PSEU</name>
<sequence>MWLSELADALTSAVRGEVDFSARRRAEYSSDASNYRKVPLGVVFPRDADDVAAAVQVCAEHDVPITTRGGGTSIAGNAIGSGVVLDLSRHMNRIISVDPHARTARVEAGVVPGALNAVLAEYGLRFGPDPSTHARCTIGGMIGNDACGSHSVAWGRTSDNVLELDVLCYDGTRMTLGPMSQSELDAVISRGGRPGRIHAALRGLAEEHQAVLRSELGRFSRQVSGYALHHLLPENGCNAARALVGSEGTCVIVLAATIKLVPLPQCQRLIVVGFPDSIAAADAVPAILEHKPLTCEGMDDRILDVLRDRRPDAVPEGVLPRGSAWLLVDVEAAAWEAEEMVKALRGIDGVLDVRVVEDPAAQRTVWKIREDGSGLATRSVDGVLSWPGWEDAAVPPRNLGAYLRDFHRLLDQFGLKGVVYGHFGEGCLHVRLDFNLQSDDGVAHFRRFMAEAAKLVVAHGGTLSGEHGDGRARSEHLPTMYSDELIRAFGRFKAIWDPRGRLNPGVIVDPAGVADDLRMRHRWRTPRVELALREDGGELGRAVHRCVGVARCRTGSGGVMCPSYRATRDEKDSTRGRARVLQEMLLGETVTKGWKSPEVAEALDLCLSCKGCKIDCPVGVDMASYKSEYLYQRYKHRLRPASHYSMGWLPRLARIAAKAPRVVNWVASSKITSGLVKRMGGIAPQRRIPAFARRPFTEVFDQGLRQEPLPEKSVLLWPDTFTNYFAPAIGQAAVRVLRAAGFDVLLPSRPVCCGLTWLSTGQLKAARRKLRHALRTVAPVVSAGVPMLVLEPSCAALFRSDATELLPDDADARMLADNTYTLAELLAKFAPDWEVPKAKEGEQAALQVHCHQHAVMGAGPDAALLRATGAATTVLDAGCCGLAGNFGFERGHYEVSRKVAEQGVLPALAAQPPGTAVVADGFSCRTQFEQLAGIRSRHLAEVLAARLDLESTQAQRL</sequence>
<dbReference type="InterPro" id="IPR016166">
    <property type="entry name" value="FAD-bd_PCMH"/>
</dbReference>
<evidence type="ECO:0000259" key="5">
    <source>
        <dbReference type="PROSITE" id="PS51387"/>
    </source>
</evidence>
<evidence type="ECO:0000256" key="1">
    <source>
        <dbReference type="ARBA" id="ARBA00001974"/>
    </source>
</evidence>
<keyword evidence="4" id="KW-0560">Oxidoreductase</keyword>
<dbReference type="PROSITE" id="PS51387">
    <property type="entry name" value="FAD_PCMH"/>
    <property type="match status" value="1"/>
</dbReference>
<feature type="domain" description="FAD-binding PCMH-type" evidence="5">
    <location>
        <begin position="35"/>
        <end position="263"/>
    </location>
</feature>
<dbReference type="Pfam" id="PF02913">
    <property type="entry name" value="FAD-oxidase_C"/>
    <property type="match status" value="1"/>
</dbReference>
<dbReference type="PANTHER" id="PTHR11748:SF119">
    <property type="entry name" value="D-2-HYDROXYGLUTARATE DEHYDROGENASE"/>
    <property type="match status" value="1"/>
</dbReference>
<evidence type="ECO:0000256" key="3">
    <source>
        <dbReference type="ARBA" id="ARBA00022827"/>
    </source>
</evidence>
<gene>
    <name evidence="6" type="ORF">DIU77_002205</name>
</gene>
<dbReference type="InterPro" id="IPR017896">
    <property type="entry name" value="4Fe4S_Fe-S-bd"/>
</dbReference>
<dbReference type="AlphaFoldDB" id="A0ABD6FCU5"/>
<evidence type="ECO:0000313" key="7">
    <source>
        <dbReference type="Proteomes" id="UP000249324"/>
    </source>
</evidence>
<dbReference type="SUPFAM" id="SSF55103">
    <property type="entry name" value="FAD-linked oxidases, C-terminal domain"/>
    <property type="match status" value="1"/>
</dbReference>
<evidence type="ECO:0000313" key="6">
    <source>
        <dbReference type="EMBL" id="MFO7191040.1"/>
    </source>
</evidence>
<dbReference type="EMBL" id="QGUI02000013">
    <property type="protein sequence ID" value="MFO7191040.1"/>
    <property type="molecule type" value="Genomic_DNA"/>
</dbReference>
<dbReference type="PANTHER" id="PTHR11748">
    <property type="entry name" value="D-LACTATE DEHYDROGENASE"/>
    <property type="match status" value="1"/>
</dbReference>
<dbReference type="InterPro" id="IPR016169">
    <property type="entry name" value="FAD-bd_PCMH_sub2"/>
</dbReference>
<keyword evidence="3" id="KW-0274">FAD</keyword>